<keyword evidence="1" id="KW-0175">Coiled coil</keyword>
<sequence>MGEVCVDYLDAYRKFFDAFPLTVDPSDQLPVKVAGYNLMEEEIAGAVADWSLQYLEQRRCPTYLLAHLVRRVVEEVRVQSKVDPISCGYRGECGDFLSLRLMQACIAKLVEVCTRYQDNAELSSLPPPHPLPPTTSCAVKNSRRSMEDRHVVIHDFHALFNIKDYGPASYYGVFDGHNGIDAAVYSVSHLHQYLAESQHYPDQPALAMREACLRTDQLFSNKADRESLHGGTTAVYALLRPKERKLYVGWLGDSLAVLVRRGVPYQIVRAHKPDRSDERDRIENLGGTILFWGAWRVNGQLALSRAIGDVEYKPYVSAVADVEEITLDGTEDFLILGCDGLWDFVTEQEATNAVYKQLQENAEDLEAVSHRLVALAKEQSSQDNISVVVVFLADPGEVARRRPMEAAAPSPFVGVVNGADMYCGGGGPTNGQHAHPGLDDCEDFGPETDVDMVDDVLLSPAIAAAKALVQGKQEIVDDLERQRQQLSDFDDPADMDPSRDTPTPPAHEVASNTNADNLAESGGEESEEEWNYFPGKDTKRDSQEQDPDDMSSQLNPNAAEFVPVSPTRLMMLDDAIISASPSVGFEKSMDNVQVPSAQEFASEISQRPGDIELANGPKHGDDYFMRDNFSTLRNKTKDMNVSSTCAVFGDDSVRSFSSDIDCLNSSVSENVPFDQLEAVQNIEEKVTSAILDKENIFPASEIGNSAFGTTNLFDKNDPMITSTTDIKGFSSSPEPEDGYIPGTPKSTTVEASVSPLHQTELDSPTDDYVINAQKSPELISPGDGPQDNAISGQERTSSSGFESESGPEEGDTNVPEDNNEGFITEHRRSPPIDLSFKPIQTFSDTNPFGALQTPSATTPADQFDIMSEIVKEQAELQMETPSKEKAIGQSDVDKLDFLQNTPSSFISLRHSVSENTQVPFDELESPKESIHFESPPNANSSPLASGMPKSPEPTFENNATSVNHEPLGLDLSEGTNPDYEETSFTNEIVQTKELPTVSPLDLDSTAGFLEEEAKILKDEKEFEQFSKLAERDVKDDLAGFGLSTESEDVSPKVVEQVLAAFDDIKDDHEALMKSDEAEFEQETKEMKLEFESHIPNATNPDELKNIEESFEVIQKDELGFGDMLNTQSETRELQLSLEKLELGNVKETHISQENIDVLSPSNHTNPFMIDEMHKVTEDIAKSEPGVPNEVSTPVESQI</sequence>
<feature type="compositionally biased region" description="Polar residues" evidence="2">
    <location>
        <begin position="744"/>
        <end position="757"/>
    </location>
</feature>
<dbReference type="SUPFAM" id="SSF81606">
    <property type="entry name" value="PP2C-like"/>
    <property type="match status" value="1"/>
</dbReference>
<protein>
    <recommendedName>
        <fullName evidence="3">PPM-type phosphatase domain-containing protein</fullName>
    </recommendedName>
</protein>
<dbReference type="SMART" id="SM00331">
    <property type="entry name" value="PP2C_SIG"/>
    <property type="match status" value="1"/>
</dbReference>
<dbReference type="InterPro" id="IPR009818">
    <property type="entry name" value="PAM2_motif"/>
</dbReference>
<dbReference type="PANTHER" id="PTHR13832">
    <property type="entry name" value="PROTEIN PHOSPHATASE 2C"/>
    <property type="match status" value="1"/>
</dbReference>
<accession>A0A1B6LH02</accession>
<feature type="region of interest" description="Disordered" evidence="2">
    <location>
        <begin position="920"/>
        <end position="980"/>
    </location>
</feature>
<dbReference type="GO" id="GO:0004722">
    <property type="term" value="F:protein serine/threonine phosphatase activity"/>
    <property type="evidence" value="ECO:0007669"/>
    <property type="project" value="InterPro"/>
</dbReference>
<dbReference type="InterPro" id="IPR036457">
    <property type="entry name" value="PPM-type-like_dom_sf"/>
</dbReference>
<dbReference type="Gene3D" id="3.60.40.10">
    <property type="entry name" value="PPM-type phosphatase domain"/>
    <property type="match status" value="1"/>
</dbReference>
<dbReference type="InterPro" id="IPR001932">
    <property type="entry name" value="PPM-type_phosphatase-like_dom"/>
</dbReference>
<feature type="region of interest" description="Disordered" evidence="2">
    <location>
        <begin position="487"/>
        <end position="558"/>
    </location>
</feature>
<evidence type="ECO:0000256" key="1">
    <source>
        <dbReference type="SAM" id="Coils"/>
    </source>
</evidence>
<evidence type="ECO:0000313" key="4">
    <source>
        <dbReference type="EMBL" id="JAT22975.1"/>
    </source>
</evidence>
<feature type="non-terminal residue" evidence="4">
    <location>
        <position position="1198"/>
    </location>
</feature>
<feature type="compositionally biased region" description="Polar residues" evidence="2">
    <location>
        <begin position="724"/>
        <end position="733"/>
    </location>
</feature>
<dbReference type="SMART" id="SM00332">
    <property type="entry name" value="PP2Cc"/>
    <property type="match status" value="1"/>
</dbReference>
<feature type="domain" description="PPM-type phosphatase" evidence="3">
    <location>
        <begin position="133"/>
        <end position="392"/>
    </location>
</feature>
<feature type="compositionally biased region" description="Low complexity" evidence="2">
    <location>
        <begin position="934"/>
        <end position="945"/>
    </location>
</feature>
<feature type="coiled-coil region" evidence="1">
    <location>
        <begin position="348"/>
        <end position="375"/>
    </location>
</feature>
<proteinExistence type="predicted"/>
<name>A0A1B6LH02_9HEMI</name>
<evidence type="ECO:0000256" key="2">
    <source>
        <dbReference type="SAM" id="MobiDB-lite"/>
    </source>
</evidence>
<dbReference type="PROSITE" id="PS51746">
    <property type="entry name" value="PPM_2"/>
    <property type="match status" value="1"/>
</dbReference>
<feature type="compositionally biased region" description="Polar residues" evidence="2">
    <location>
        <begin position="838"/>
        <end position="859"/>
    </location>
</feature>
<dbReference type="AlphaFoldDB" id="A0A1B6LH02"/>
<dbReference type="CDD" id="cd00143">
    <property type="entry name" value="PP2Cc"/>
    <property type="match status" value="1"/>
</dbReference>
<dbReference type="PANTHER" id="PTHR13832:SF818">
    <property type="entry name" value="SD03870P"/>
    <property type="match status" value="1"/>
</dbReference>
<dbReference type="EMBL" id="GEBQ01017002">
    <property type="protein sequence ID" value="JAT22975.1"/>
    <property type="molecule type" value="Transcribed_RNA"/>
</dbReference>
<reference evidence="4" key="1">
    <citation type="submission" date="2015-11" db="EMBL/GenBank/DDBJ databases">
        <title>De novo transcriptome assembly of four potential Pierce s Disease insect vectors from Arizona vineyards.</title>
        <authorList>
            <person name="Tassone E.E."/>
        </authorList>
    </citation>
    <scope>NUCLEOTIDE SEQUENCE</scope>
</reference>
<dbReference type="Pfam" id="PF07145">
    <property type="entry name" value="PAM2"/>
    <property type="match status" value="1"/>
</dbReference>
<gene>
    <name evidence="4" type="ORF">g.30926</name>
</gene>
<feature type="compositionally biased region" description="Low complexity" evidence="2">
    <location>
        <begin position="794"/>
        <end position="804"/>
    </location>
</feature>
<dbReference type="Pfam" id="PF00481">
    <property type="entry name" value="PP2C"/>
    <property type="match status" value="1"/>
</dbReference>
<evidence type="ECO:0000259" key="3">
    <source>
        <dbReference type="PROSITE" id="PS51746"/>
    </source>
</evidence>
<dbReference type="InterPro" id="IPR015655">
    <property type="entry name" value="PP2C"/>
</dbReference>
<organism evidence="4">
    <name type="scientific">Graphocephala atropunctata</name>
    <dbReference type="NCBI Taxonomy" id="36148"/>
    <lineage>
        <taxon>Eukaryota</taxon>
        <taxon>Metazoa</taxon>
        <taxon>Ecdysozoa</taxon>
        <taxon>Arthropoda</taxon>
        <taxon>Hexapoda</taxon>
        <taxon>Insecta</taxon>
        <taxon>Pterygota</taxon>
        <taxon>Neoptera</taxon>
        <taxon>Paraneoptera</taxon>
        <taxon>Hemiptera</taxon>
        <taxon>Auchenorrhyncha</taxon>
        <taxon>Membracoidea</taxon>
        <taxon>Cicadellidae</taxon>
        <taxon>Cicadellinae</taxon>
        <taxon>Cicadellini</taxon>
        <taxon>Graphocephala</taxon>
    </lineage>
</organism>
<feature type="region of interest" description="Disordered" evidence="2">
    <location>
        <begin position="724"/>
        <end position="859"/>
    </location>
</feature>